<dbReference type="EMBL" id="MJBI02000001">
    <property type="protein sequence ID" value="RAI82617.1"/>
    <property type="molecule type" value="Genomic_DNA"/>
</dbReference>
<dbReference type="SUPFAM" id="SSF50621">
    <property type="entry name" value="Alanine racemase C-terminal domain-like"/>
    <property type="match status" value="1"/>
</dbReference>
<sequence>MSAKWEINQTQFTKNIKQVIKDNPVIAVVKNNAYNYGLEFTLDCMTACGINYFSTTSLEEAIAIRNYNDTCNIFLMNPVTDFESLRQYNIEMTLPSAQFFEQYSDELYGIPLHMEYENLLHRSGFKSITEMQETLLIIKAQYPSIDIKALWTHFGYADEFEVTDYETEKKDWLEVVNALTPLHSFEVIHAQNSASYVREDGLLPQHTHLRLGIILYGSRPYSSLPETITRQSLRISSHVIQIREINVGHSAGYSFAFTAQKDTRLAVVAIGYGDGILRTRAKHDCLINNRRYPIKALMMSHMFVEVDENVQPNDIVYLYHEQMRIDEYTFLGVGANSEQLSALNHNTLLLEVTQ</sequence>
<comment type="caution">
    <text evidence="7">The sequence shown here is derived from an EMBL/GenBank/DDBJ whole genome shotgun (WGS) entry which is preliminary data.</text>
</comment>
<dbReference type="SMART" id="SM01005">
    <property type="entry name" value="Ala_racemase_C"/>
    <property type="match status" value="1"/>
</dbReference>
<dbReference type="GO" id="GO:0009252">
    <property type="term" value="P:peptidoglycan biosynthetic process"/>
    <property type="evidence" value="ECO:0007669"/>
    <property type="project" value="TreeGrafter"/>
</dbReference>
<dbReference type="InterPro" id="IPR000821">
    <property type="entry name" value="Ala_racemase"/>
</dbReference>
<dbReference type="AlphaFoldDB" id="A0A2G5NSM7"/>
<protein>
    <submittedName>
        <fullName evidence="7">Alanine racemase</fullName>
    </submittedName>
</protein>
<dbReference type="PANTHER" id="PTHR30511:SF0">
    <property type="entry name" value="ALANINE RACEMASE, CATABOLIC-RELATED"/>
    <property type="match status" value="1"/>
</dbReference>
<keyword evidence="8" id="KW-1185">Reference proteome</keyword>
<dbReference type="InterPro" id="IPR011079">
    <property type="entry name" value="Ala_racemase_C"/>
</dbReference>
<dbReference type="PRINTS" id="PR00992">
    <property type="entry name" value="ALARACEMASE"/>
</dbReference>
<evidence type="ECO:0000313" key="7">
    <source>
        <dbReference type="EMBL" id="RAI82617.1"/>
    </source>
</evidence>
<organism evidence="7 8">
    <name type="scientific">Macrococcoides goetzii</name>
    <dbReference type="NCBI Taxonomy" id="1891097"/>
    <lineage>
        <taxon>Bacteria</taxon>
        <taxon>Bacillati</taxon>
        <taxon>Bacillota</taxon>
        <taxon>Bacilli</taxon>
        <taxon>Bacillales</taxon>
        <taxon>Staphylococcaceae</taxon>
        <taxon>Macrococcoides</taxon>
    </lineage>
</organism>
<feature type="modified residue" description="N6-(pyridoxal phosphate)lysine" evidence="4">
    <location>
        <position position="30"/>
    </location>
</feature>
<dbReference type="Pfam" id="PF00842">
    <property type="entry name" value="Ala_racemase_C"/>
    <property type="match status" value="1"/>
</dbReference>
<dbReference type="SUPFAM" id="SSF51419">
    <property type="entry name" value="PLP-binding barrel"/>
    <property type="match status" value="1"/>
</dbReference>
<dbReference type="Gene3D" id="2.40.37.10">
    <property type="entry name" value="Lyase, Ornithine Decarboxylase, Chain A, domain 1"/>
    <property type="match status" value="1"/>
</dbReference>
<accession>A0A2G5NSM7</accession>
<feature type="binding site" evidence="5">
    <location>
        <position position="122"/>
    </location>
    <ligand>
        <name>substrate</name>
    </ligand>
</feature>
<dbReference type="GO" id="GO:0030632">
    <property type="term" value="P:D-alanine biosynthetic process"/>
    <property type="evidence" value="ECO:0007669"/>
    <property type="project" value="TreeGrafter"/>
</dbReference>
<comment type="cofactor">
    <cofactor evidence="1 4">
        <name>pyridoxal 5'-phosphate</name>
        <dbReference type="ChEBI" id="CHEBI:597326"/>
    </cofactor>
</comment>
<dbReference type="Proteomes" id="UP000229523">
    <property type="component" value="Unassembled WGS sequence"/>
</dbReference>
<dbReference type="InterPro" id="IPR009006">
    <property type="entry name" value="Ala_racemase/Decarboxylase_C"/>
</dbReference>
<feature type="domain" description="Alanine racemase C-terminal" evidence="6">
    <location>
        <begin position="232"/>
        <end position="352"/>
    </location>
</feature>
<name>A0A2G5NSM7_9STAP</name>
<evidence type="ECO:0000313" key="8">
    <source>
        <dbReference type="Proteomes" id="UP000229523"/>
    </source>
</evidence>
<evidence type="ECO:0000256" key="2">
    <source>
        <dbReference type="ARBA" id="ARBA00022898"/>
    </source>
</evidence>
<dbReference type="Pfam" id="PF01168">
    <property type="entry name" value="Ala_racemase_N"/>
    <property type="match status" value="1"/>
</dbReference>
<reference evidence="7 8" key="1">
    <citation type="journal article" date="2018" name="Front. Microbiol.">
        <title>Description and Comparative Genomics of Macrococcus caseolyticus subsp. hominis subsp. nov., Macrococcus goetzii sp. nov., Macrococcus epidermidis sp. nov., and Macrococcus bohemicus sp. nov., Novel Macrococci From Human Clinical Material With Virulence Potential and Suspected Uptake of Foreign DNA by Natural Transformation.</title>
        <authorList>
            <person name="Maslanova I."/>
            <person name="Wertheimer Z."/>
            <person name="Sedlacek I."/>
            <person name="Svec P."/>
            <person name="Indrakova A."/>
            <person name="Kovarovic V."/>
            <person name="Schumann P."/>
            <person name="Sproer C."/>
            <person name="Kralova S."/>
            <person name="Sedo O."/>
            <person name="Kristofova L."/>
            <person name="Vrbovska V."/>
            <person name="Fuzik T."/>
            <person name="Petras P."/>
            <person name="Zdrahal Z."/>
            <person name="Ruzickova V."/>
            <person name="Doskar J."/>
            <person name="Pantucek R."/>
        </authorList>
    </citation>
    <scope>NUCLEOTIDE SEQUENCE [LARGE SCALE GENOMIC DNA]</scope>
    <source>
        <strain evidence="7 8">CCM 4927</strain>
    </source>
</reference>
<evidence type="ECO:0000256" key="1">
    <source>
        <dbReference type="ARBA" id="ARBA00001933"/>
    </source>
</evidence>
<evidence type="ECO:0000259" key="6">
    <source>
        <dbReference type="SMART" id="SM01005"/>
    </source>
</evidence>
<dbReference type="Gene3D" id="3.20.20.10">
    <property type="entry name" value="Alanine racemase"/>
    <property type="match status" value="1"/>
</dbReference>
<gene>
    <name evidence="7" type="ORF">BFS35_002725</name>
</gene>
<dbReference type="RefSeq" id="WP_099578080.1">
    <property type="nucleotide sequence ID" value="NZ_MJBI02000001.1"/>
</dbReference>
<dbReference type="InterPro" id="IPR001608">
    <property type="entry name" value="Ala_racemase_N"/>
</dbReference>
<keyword evidence="3" id="KW-0413">Isomerase</keyword>
<dbReference type="InterPro" id="IPR029066">
    <property type="entry name" value="PLP-binding_barrel"/>
</dbReference>
<dbReference type="GO" id="GO:0008784">
    <property type="term" value="F:alanine racemase activity"/>
    <property type="evidence" value="ECO:0007669"/>
    <property type="project" value="InterPro"/>
</dbReference>
<proteinExistence type="predicted"/>
<dbReference type="GO" id="GO:0005829">
    <property type="term" value="C:cytosol"/>
    <property type="evidence" value="ECO:0007669"/>
    <property type="project" value="TreeGrafter"/>
</dbReference>
<evidence type="ECO:0000256" key="3">
    <source>
        <dbReference type="ARBA" id="ARBA00023235"/>
    </source>
</evidence>
<evidence type="ECO:0000256" key="4">
    <source>
        <dbReference type="PIRSR" id="PIRSR600821-50"/>
    </source>
</evidence>
<keyword evidence="2 4" id="KW-0663">Pyridoxal phosphate</keyword>
<feature type="binding site" evidence="5">
    <location>
        <position position="299"/>
    </location>
    <ligand>
        <name>substrate</name>
    </ligand>
</feature>
<dbReference type="GO" id="GO:0030170">
    <property type="term" value="F:pyridoxal phosphate binding"/>
    <property type="evidence" value="ECO:0007669"/>
    <property type="project" value="TreeGrafter"/>
</dbReference>
<dbReference type="PANTHER" id="PTHR30511">
    <property type="entry name" value="ALANINE RACEMASE"/>
    <property type="match status" value="1"/>
</dbReference>
<evidence type="ECO:0000256" key="5">
    <source>
        <dbReference type="PIRSR" id="PIRSR600821-52"/>
    </source>
</evidence>